<dbReference type="InterPro" id="IPR027461">
    <property type="entry name" value="Carboxypeptidase_A_C_sf"/>
</dbReference>
<feature type="active site" description="Charge relay system" evidence="6">
    <location>
        <position position="275"/>
    </location>
</feature>
<keyword evidence="2 9" id="KW-0121">Carboxypeptidase</keyword>
<keyword evidence="3" id="KW-0645">Protease</keyword>
<dbReference type="Pfam" id="PF17676">
    <property type="entry name" value="Peptidase_S66C"/>
    <property type="match status" value="1"/>
</dbReference>
<gene>
    <name evidence="9" type="ORF">EV186_109143</name>
</gene>
<dbReference type="RefSeq" id="WP_133853931.1">
    <property type="nucleotide sequence ID" value="NZ_SNXZ01000009.1"/>
</dbReference>
<keyword evidence="10" id="KW-1185">Reference proteome</keyword>
<feature type="active site" description="Charge relay system" evidence="6">
    <location>
        <position position="210"/>
    </location>
</feature>
<protein>
    <submittedName>
        <fullName evidence="9">Muramoyltetrapeptide carboxypeptidase</fullName>
    </submittedName>
</protein>
<comment type="caution">
    <text evidence="9">The sequence shown here is derived from an EMBL/GenBank/DDBJ whole genome shotgun (WGS) entry which is preliminary data.</text>
</comment>
<dbReference type="InterPro" id="IPR040449">
    <property type="entry name" value="Peptidase_S66_N"/>
</dbReference>
<dbReference type="CDD" id="cd07025">
    <property type="entry name" value="Peptidase_S66"/>
    <property type="match status" value="1"/>
</dbReference>
<evidence type="ECO:0000313" key="9">
    <source>
        <dbReference type="EMBL" id="TDP91151.1"/>
    </source>
</evidence>
<feature type="active site" description="Nucleophile" evidence="6">
    <location>
        <position position="113"/>
    </location>
</feature>
<feature type="domain" description="LD-carboxypeptidase N-terminal" evidence="7">
    <location>
        <begin position="12"/>
        <end position="133"/>
    </location>
</feature>
<sequence length="305" mass="32193">MKPARLRPGSTVEVVAPAGPVPEDLLDKGVAILRSWDLEVRVGEHVTDRHPRLGYLAGQDAVRAAELTRAWCDPSVDAVLCARGGYGSLRMVDLVDWDAMASRSTPPVFVGSSDITVLHEEIAARLRVPTFFGPMVATDGFVSDPVAAEHLRRSLLEPESVRSLTGPATVPVVDGVARGVLRGGNASLLAAVLGAEDAVPPPDGCLVLLEDITEDPYRLDGILTQLLRAGWFTGVNGILLGSWTNCGPPADVRAVLDDLVGNLGVPTVWELGFGHCDGQLTMPLGVEAELDAANGTVTLLESPFS</sequence>
<keyword evidence="4" id="KW-0378">Hydrolase</keyword>
<keyword evidence="5" id="KW-0720">Serine protease</keyword>
<evidence type="ECO:0000256" key="5">
    <source>
        <dbReference type="ARBA" id="ARBA00022825"/>
    </source>
</evidence>
<dbReference type="AlphaFoldDB" id="A0A4R6RVX1"/>
<evidence type="ECO:0000313" key="10">
    <source>
        <dbReference type="Proteomes" id="UP000295444"/>
    </source>
</evidence>
<name>A0A4R6RVX1_LABRH</name>
<evidence type="ECO:0000259" key="8">
    <source>
        <dbReference type="Pfam" id="PF17676"/>
    </source>
</evidence>
<evidence type="ECO:0000256" key="6">
    <source>
        <dbReference type="PIRSR" id="PIRSR028757-1"/>
    </source>
</evidence>
<dbReference type="GO" id="GO:0008236">
    <property type="term" value="F:serine-type peptidase activity"/>
    <property type="evidence" value="ECO:0007669"/>
    <property type="project" value="UniProtKB-KW"/>
</dbReference>
<proteinExistence type="inferred from homology"/>
<comment type="similarity">
    <text evidence="1">Belongs to the peptidase S66 family.</text>
</comment>
<dbReference type="SUPFAM" id="SSF52317">
    <property type="entry name" value="Class I glutamine amidotransferase-like"/>
    <property type="match status" value="1"/>
</dbReference>
<dbReference type="Proteomes" id="UP000295444">
    <property type="component" value="Unassembled WGS sequence"/>
</dbReference>
<evidence type="ECO:0000259" key="7">
    <source>
        <dbReference type="Pfam" id="PF02016"/>
    </source>
</evidence>
<dbReference type="GO" id="GO:0006508">
    <property type="term" value="P:proteolysis"/>
    <property type="evidence" value="ECO:0007669"/>
    <property type="project" value="UniProtKB-KW"/>
</dbReference>
<dbReference type="Gene3D" id="3.50.30.60">
    <property type="entry name" value="LD-carboxypeptidase A C-terminal domain-like"/>
    <property type="match status" value="1"/>
</dbReference>
<evidence type="ECO:0000256" key="1">
    <source>
        <dbReference type="ARBA" id="ARBA00010233"/>
    </source>
</evidence>
<dbReference type="InterPro" id="IPR003507">
    <property type="entry name" value="S66_fam"/>
</dbReference>
<evidence type="ECO:0000256" key="4">
    <source>
        <dbReference type="ARBA" id="ARBA00022801"/>
    </source>
</evidence>
<organism evidence="9 10">
    <name type="scientific">Labedaea rhizosphaerae</name>
    <dbReference type="NCBI Taxonomy" id="598644"/>
    <lineage>
        <taxon>Bacteria</taxon>
        <taxon>Bacillati</taxon>
        <taxon>Actinomycetota</taxon>
        <taxon>Actinomycetes</taxon>
        <taxon>Pseudonocardiales</taxon>
        <taxon>Pseudonocardiaceae</taxon>
        <taxon>Labedaea</taxon>
    </lineage>
</organism>
<dbReference type="PIRSF" id="PIRSF028757">
    <property type="entry name" value="LD-carboxypeptidase"/>
    <property type="match status" value="1"/>
</dbReference>
<feature type="domain" description="LD-carboxypeptidase C-terminal" evidence="8">
    <location>
        <begin position="178"/>
        <end position="290"/>
    </location>
</feature>
<accession>A0A4R6RVX1</accession>
<dbReference type="InterPro" id="IPR029062">
    <property type="entry name" value="Class_I_gatase-like"/>
</dbReference>
<dbReference type="InterPro" id="IPR027478">
    <property type="entry name" value="LdcA_N"/>
</dbReference>
<dbReference type="InterPro" id="IPR040921">
    <property type="entry name" value="Peptidase_S66C"/>
</dbReference>
<dbReference type="Pfam" id="PF02016">
    <property type="entry name" value="Peptidase_S66"/>
    <property type="match status" value="1"/>
</dbReference>
<reference evidence="9 10" key="1">
    <citation type="submission" date="2019-03" db="EMBL/GenBank/DDBJ databases">
        <title>Genomic Encyclopedia of Type Strains, Phase IV (KMG-IV): sequencing the most valuable type-strain genomes for metagenomic binning, comparative biology and taxonomic classification.</title>
        <authorList>
            <person name="Goeker M."/>
        </authorList>
    </citation>
    <scope>NUCLEOTIDE SEQUENCE [LARGE SCALE GENOMIC DNA]</scope>
    <source>
        <strain evidence="9 10">DSM 45361</strain>
    </source>
</reference>
<dbReference type="PANTHER" id="PTHR30237">
    <property type="entry name" value="MURAMOYLTETRAPEPTIDE CARBOXYPEPTIDASE"/>
    <property type="match status" value="1"/>
</dbReference>
<dbReference type="SUPFAM" id="SSF141986">
    <property type="entry name" value="LD-carboxypeptidase A C-terminal domain-like"/>
    <property type="match status" value="1"/>
</dbReference>
<dbReference type="OrthoDB" id="9807329at2"/>
<dbReference type="PANTHER" id="PTHR30237:SF2">
    <property type="entry name" value="MUREIN TETRAPEPTIDE CARBOXYPEPTIDASE"/>
    <property type="match status" value="1"/>
</dbReference>
<dbReference type="EMBL" id="SNXZ01000009">
    <property type="protein sequence ID" value="TDP91151.1"/>
    <property type="molecule type" value="Genomic_DNA"/>
</dbReference>
<dbReference type="Gene3D" id="3.40.50.10740">
    <property type="entry name" value="Class I glutamine amidotransferase-like"/>
    <property type="match status" value="1"/>
</dbReference>
<evidence type="ECO:0000256" key="2">
    <source>
        <dbReference type="ARBA" id="ARBA00022645"/>
    </source>
</evidence>
<evidence type="ECO:0000256" key="3">
    <source>
        <dbReference type="ARBA" id="ARBA00022670"/>
    </source>
</evidence>
<dbReference type="GO" id="GO:0004180">
    <property type="term" value="F:carboxypeptidase activity"/>
    <property type="evidence" value="ECO:0007669"/>
    <property type="project" value="UniProtKB-KW"/>
</dbReference>